<dbReference type="HOGENOM" id="CLU_2894872_0_0_10"/>
<name>A6L4Q4_PHOV8</name>
<evidence type="ECO:0000313" key="1">
    <source>
        <dbReference type="EMBL" id="ABR40668.1"/>
    </source>
</evidence>
<organism evidence="1 2">
    <name type="scientific">Phocaeicola vulgatus (strain ATCC 8482 / DSM 1447 / JCM 5826 / CCUG 4940 / NBRC 14291 / NCTC 11154)</name>
    <name type="common">Bacteroides vulgatus</name>
    <dbReference type="NCBI Taxonomy" id="435590"/>
    <lineage>
        <taxon>Bacteria</taxon>
        <taxon>Pseudomonadati</taxon>
        <taxon>Bacteroidota</taxon>
        <taxon>Bacteroidia</taxon>
        <taxon>Bacteroidales</taxon>
        <taxon>Bacteroidaceae</taxon>
        <taxon>Phocaeicola</taxon>
    </lineage>
</organism>
<dbReference type="Proteomes" id="UP000002861">
    <property type="component" value="Chromosome"/>
</dbReference>
<accession>A6L4Q4</accession>
<dbReference type="KEGG" id="bvu:BVU_3030"/>
<evidence type="ECO:0000313" key="2">
    <source>
        <dbReference type="Proteomes" id="UP000002861"/>
    </source>
</evidence>
<sequence length="62" mass="7185">MIGKAKKDVKIALNLLYRLGPNFLFRFFTHYGNSSSNKILHISFAFSQHIFRHSNGLSLIFQ</sequence>
<proteinExistence type="predicted"/>
<dbReference type="AlphaFoldDB" id="A6L4Q4"/>
<gene>
    <name evidence="1" type="ordered locus">BVU_3030</name>
</gene>
<dbReference type="PaxDb" id="435590-BVU_3030"/>
<protein>
    <submittedName>
        <fullName evidence="1">Uncharacterized protein</fullName>
    </submittedName>
</protein>
<dbReference type="EMBL" id="CP000139">
    <property type="protein sequence ID" value="ABR40668.1"/>
    <property type="molecule type" value="Genomic_DNA"/>
</dbReference>
<reference evidence="1 2" key="1">
    <citation type="journal article" date="2007" name="PLoS Biol.">
        <title>Evolution of symbiotic bacteria in the distal human intestine.</title>
        <authorList>
            <person name="Xu J."/>
            <person name="Mahowald M.A."/>
            <person name="Ley R.E."/>
            <person name="Lozupone C.A."/>
            <person name="Hamady M."/>
            <person name="Martens E.C."/>
            <person name="Henrissat B."/>
            <person name="Coutinho P.M."/>
            <person name="Minx P."/>
            <person name="Latreille P."/>
            <person name="Cordum H."/>
            <person name="Van Brunt A."/>
            <person name="Kim K."/>
            <person name="Fulton R.S."/>
            <person name="Fulton L.A."/>
            <person name="Clifton S.W."/>
            <person name="Wilson R.K."/>
            <person name="Knight R.D."/>
            <person name="Gordon J.I."/>
        </authorList>
    </citation>
    <scope>NUCLEOTIDE SEQUENCE [LARGE SCALE GENOMIC DNA]</scope>
    <source>
        <strain evidence="2">ATCC 8482 / DSM 1447 / JCM 5826 / CCUG 4940 / NBRC 14291 / NCTC 11154</strain>
    </source>
</reference>